<dbReference type="CDD" id="cd08662">
    <property type="entry name" value="M13"/>
    <property type="match status" value="1"/>
</dbReference>
<evidence type="ECO:0000256" key="1">
    <source>
        <dbReference type="ARBA" id="ARBA00001947"/>
    </source>
</evidence>
<keyword evidence="3" id="KW-0645">Protease</keyword>
<keyword evidence="11" id="KW-1185">Reference proteome</keyword>
<dbReference type="OrthoDB" id="9775677at2"/>
<protein>
    <submittedName>
        <fullName evidence="10">Endothelin-converting enzyme Metallo peptidase. MEROPS family M13</fullName>
    </submittedName>
</protein>
<dbReference type="Proteomes" id="UP000199350">
    <property type="component" value="Chromosome I"/>
</dbReference>
<dbReference type="GO" id="GO:0005886">
    <property type="term" value="C:plasma membrane"/>
    <property type="evidence" value="ECO:0007669"/>
    <property type="project" value="TreeGrafter"/>
</dbReference>
<dbReference type="Pfam" id="PF01431">
    <property type="entry name" value="Peptidase_M13"/>
    <property type="match status" value="1"/>
</dbReference>
<dbReference type="PRINTS" id="PR00786">
    <property type="entry name" value="NEPRILYSIN"/>
</dbReference>
<dbReference type="Gene3D" id="1.10.1380.10">
    <property type="entry name" value="Neutral endopeptidase , domain2"/>
    <property type="match status" value="1"/>
</dbReference>
<dbReference type="InterPro" id="IPR042089">
    <property type="entry name" value="Peptidase_M13_dom_2"/>
</dbReference>
<sequence length="635" mass="70605">MNDLFELVNGEWVANHEIPADRGIDGAFYALRDKSEEDVRAILAQRTGRGGDIFASFMDVDAINAAGTDPLEADLDRLAVADIEEFAANLGALEREGISGPVTFWVEKDSDGEDAVIYLVQSGLGLPDEAYYREAQHAETLSAYRGHVTKMLGFLGSEHLLGLSPEVAAERIVNMEIQVAASHWDVVRARDAIATYNPTEFSALPPVVQTILGGAGIEVDTVIDMMPSYTRALGEMLRPETLADWQLWGAWNILRSRAGLLSEDIALANFEFYGTRLSGATEQRDRWKRGVSLAESVVGEEIGEAYVAEHFPAEYKDKMLELVNYLIQAYRQRIDKLEWMTEATRGRAEEKLAQFNAKIGYPDHWRSFEGLEFDPSGEHLLDNVRRGAAFEHDYQLSKLGKPVNRAEWVTTPQTVNAFYNPVVNDITFPAAILQPPFFNPHADDAENFGAIGAVIGHEIGHGFDDQGSRYDGLGNLNSWWTDEDRERFDALTAKLVDQFDGLIPSVLLGREGIEGVQGEFTLGENIGDLGGLGIAVVAYKLYLAEHGLDDGPALPFDDLPGQYTGFQRLFLSWARVWRSKSRPEMAAQLLAIDPHSPNEFRCNVIAGNVAEFYEAFDIPKDSPMWVAPEDRVRIW</sequence>
<evidence type="ECO:0000256" key="5">
    <source>
        <dbReference type="ARBA" id="ARBA00022801"/>
    </source>
</evidence>
<dbReference type="InterPro" id="IPR008753">
    <property type="entry name" value="Peptidase_M13_N"/>
</dbReference>
<dbReference type="SUPFAM" id="SSF55486">
    <property type="entry name" value="Metalloproteases ('zincins'), catalytic domain"/>
    <property type="match status" value="1"/>
</dbReference>
<evidence type="ECO:0000259" key="9">
    <source>
        <dbReference type="Pfam" id="PF05649"/>
    </source>
</evidence>
<evidence type="ECO:0000256" key="6">
    <source>
        <dbReference type="ARBA" id="ARBA00022833"/>
    </source>
</evidence>
<accession>A0A1G9PZX2</accession>
<dbReference type="GO" id="GO:0046872">
    <property type="term" value="F:metal ion binding"/>
    <property type="evidence" value="ECO:0007669"/>
    <property type="project" value="UniProtKB-KW"/>
</dbReference>
<comment type="cofactor">
    <cofactor evidence="1">
        <name>Zn(2+)</name>
        <dbReference type="ChEBI" id="CHEBI:29105"/>
    </cofactor>
</comment>
<dbReference type="GO" id="GO:0016485">
    <property type="term" value="P:protein processing"/>
    <property type="evidence" value="ECO:0007669"/>
    <property type="project" value="TreeGrafter"/>
</dbReference>
<dbReference type="PROSITE" id="PS51885">
    <property type="entry name" value="NEPRILYSIN"/>
    <property type="match status" value="1"/>
</dbReference>
<keyword evidence="5" id="KW-0378">Hydrolase</keyword>
<evidence type="ECO:0000259" key="8">
    <source>
        <dbReference type="Pfam" id="PF01431"/>
    </source>
</evidence>
<keyword evidence="7" id="KW-0482">Metalloprotease</keyword>
<dbReference type="EMBL" id="LT629700">
    <property type="protein sequence ID" value="SDM04310.1"/>
    <property type="molecule type" value="Genomic_DNA"/>
</dbReference>
<dbReference type="GO" id="GO:0004222">
    <property type="term" value="F:metalloendopeptidase activity"/>
    <property type="evidence" value="ECO:0007669"/>
    <property type="project" value="InterPro"/>
</dbReference>
<evidence type="ECO:0000313" key="11">
    <source>
        <dbReference type="Proteomes" id="UP000199350"/>
    </source>
</evidence>
<proteinExistence type="inferred from homology"/>
<comment type="similarity">
    <text evidence="2">Belongs to the peptidase M13 family.</text>
</comment>
<feature type="domain" description="Peptidase M13 N-terminal" evidence="9">
    <location>
        <begin position="2"/>
        <end position="362"/>
    </location>
</feature>
<name>A0A1G9PZX2_9CORY</name>
<dbReference type="InterPro" id="IPR018497">
    <property type="entry name" value="Peptidase_M13_C"/>
</dbReference>
<dbReference type="PANTHER" id="PTHR11733">
    <property type="entry name" value="ZINC METALLOPROTEASE FAMILY M13 NEPRILYSIN-RELATED"/>
    <property type="match status" value="1"/>
</dbReference>
<evidence type="ECO:0000256" key="4">
    <source>
        <dbReference type="ARBA" id="ARBA00022723"/>
    </source>
</evidence>
<evidence type="ECO:0000256" key="2">
    <source>
        <dbReference type="ARBA" id="ARBA00007357"/>
    </source>
</evidence>
<reference evidence="11" key="1">
    <citation type="submission" date="2016-10" db="EMBL/GenBank/DDBJ databases">
        <authorList>
            <person name="Varghese N."/>
            <person name="Submissions S."/>
        </authorList>
    </citation>
    <scope>NUCLEOTIDE SEQUENCE [LARGE SCALE GENOMIC DNA]</scope>
    <source>
        <strain evidence="11">DSM 20632</strain>
    </source>
</reference>
<dbReference type="Gene3D" id="3.40.390.10">
    <property type="entry name" value="Collagenase (Catalytic Domain)"/>
    <property type="match status" value="1"/>
</dbReference>
<evidence type="ECO:0000256" key="7">
    <source>
        <dbReference type="ARBA" id="ARBA00023049"/>
    </source>
</evidence>
<keyword evidence="6" id="KW-0862">Zinc</keyword>
<feature type="domain" description="Peptidase M13 C-terminal" evidence="8">
    <location>
        <begin position="416"/>
        <end position="632"/>
    </location>
</feature>
<evidence type="ECO:0000256" key="3">
    <source>
        <dbReference type="ARBA" id="ARBA00022670"/>
    </source>
</evidence>
<gene>
    <name evidence="10" type="ORF">SAMN04488535_1686</name>
</gene>
<dbReference type="InterPro" id="IPR000718">
    <property type="entry name" value="Peptidase_M13"/>
</dbReference>
<dbReference type="InterPro" id="IPR024079">
    <property type="entry name" value="MetalloPept_cat_dom_sf"/>
</dbReference>
<keyword evidence="4" id="KW-0479">Metal-binding</keyword>
<dbReference type="RefSeq" id="WP_092151180.1">
    <property type="nucleotide sequence ID" value="NZ_LT629700.1"/>
</dbReference>
<evidence type="ECO:0000313" key="10">
    <source>
        <dbReference type="EMBL" id="SDM04310.1"/>
    </source>
</evidence>
<dbReference type="STRING" id="38302.SAMN04488535_1686"/>
<dbReference type="AlphaFoldDB" id="A0A1G9PZX2"/>
<dbReference type="Pfam" id="PF05649">
    <property type="entry name" value="Peptidase_M13_N"/>
    <property type="match status" value="1"/>
</dbReference>
<organism evidence="10 11">
    <name type="scientific">Corynebacterium mycetoides</name>
    <dbReference type="NCBI Taxonomy" id="38302"/>
    <lineage>
        <taxon>Bacteria</taxon>
        <taxon>Bacillati</taxon>
        <taxon>Actinomycetota</taxon>
        <taxon>Actinomycetes</taxon>
        <taxon>Mycobacteriales</taxon>
        <taxon>Corynebacteriaceae</taxon>
        <taxon>Corynebacterium</taxon>
    </lineage>
</organism>
<dbReference type="PANTHER" id="PTHR11733:SF167">
    <property type="entry name" value="FI17812P1-RELATED"/>
    <property type="match status" value="1"/>
</dbReference>